<feature type="signal peptide" evidence="2">
    <location>
        <begin position="1"/>
        <end position="30"/>
    </location>
</feature>
<evidence type="ECO:0000256" key="2">
    <source>
        <dbReference type="SAM" id="SignalP"/>
    </source>
</evidence>
<dbReference type="RefSeq" id="WP_318599528.1">
    <property type="nucleotide sequence ID" value="NZ_JAWSTH010000074.1"/>
</dbReference>
<comment type="caution">
    <text evidence="4">The sequence shown here is derived from an EMBL/GenBank/DDBJ whole genome shotgun (WGS) entry which is preliminary data.</text>
</comment>
<feature type="region of interest" description="Disordered" evidence="1">
    <location>
        <begin position="571"/>
        <end position="590"/>
    </location>
</feature>
<keyword evidence="5" id="KW-1185">Reference proteome</keyword>
<evidence type="ECO:0000313" key="4">
    <source>
        <dbReference type="EMBL" id="MDW5597078.1"/>
    </source>
</evidence>
<evidence type="ECO:0000313" key="5">
    <source>
        <dbReference type="Proteomes" id="UP001284601"/>
    </source>
</evidence>
<sequence>MIRRSRLRPRSSAVAALGAAALLSASAVTAATAAAAPAWLPPAPLELPVTALAQQLQIGFGGGRELYALAPASGAAQEIAIFAREPGAGTGALPARQAAFPSVTGGDVVVPRLAVAPGGAAVLAWIDSSRDAGRPLLMRAAYRTADGAWQQPVTVATAVAAGVSLPGELPPFGPSVAIGADGTAAVLAQHGEDNSPGEQGWDARLDAVVHRPGAGGWERSVRLSTPDRSVAAVNVAVAESGEVTAAWAEVTDEGASTAQADDVSTVVARRWGPSNGIWDALQDVAQAGLSANAREVVLGVAPDGAAIVAYEQVARGLITARAALRAPGAGTFATPRLVPTRRVNATPIAAAIAPGGIPTVLWHAPVTVNGADAGIGVTRAAGDGSWGAPRLLSAYAEQRSNGAIVTTGTDMLVAWSASGGAQPVVQGVRWQAGADAPDPVRDLDDDGGSGYLVLDQLVADGEGGAVATIERGDGQRTAVFDGGAPLLRAADVPPIAYAGLPVTLTADVRDRWSPLAGTPSWEFGDGSAGASGASVTHTFAGTGVVTVTLRAQDALGNALVRSFAVQVVAPTSAGGGSGGGAPTPPPRRAVATPRATLAPPVCPRAIVNARPRNAARARCARWLRTRAAWRTVRGTASGTTRVELRLVTPAPARGGTTRAARRRAAARTVTRVLRAPVRNGAWTLRLPVLRAGAVTLTLRPLDAAGKPAGTAVVNKLRLR</sequence>
<dbReference type="SMART" id="SM00089">
    <property type="entry name" value="PKD"/>
    <property type="match status" value="1"/>
</dbReference>
<accession>A0ABU4HUT9</accession>
<feature type="domain" description="PKD" evidence="3">
    <location>
        <begin position="521"/>
        <end position="574"/>
    </location>
</feature>
<dbReference type="EMBL" id="JAWSTH010000074">
    <property type="protein sequence ID" value="MDW5597078.1"/>
    <property type="molecule type" value="Genomic_DNA"/>
</dbReference>
<dbReference type="InterPro" id="IPR022409">
    <property type="entry name" value="PKD/Chitinase_dom"/>
</dbReference>
<reference evidence="5" key="1">
    <citation type="submission" date="2023-07" db="EMBL/GenBank/DDBJ databases">
        <title>Conexibacter stalactiti sp. nov., isolated from stalactites in a lava cave and emended description of the genus Conexibacter.</title>
        <authorList>
            <person name="Lee S.D."/>
        </authorList>
    </citation>
    <scope>NUCLEOTIDE SEQUENCE [LARGE SCALE GENOMIC DNA]</scope>
    <source>
        <strain evidence="5">KCTC 39840</strain>
    </source>
</reference>
<evidence type="ECO:0000259" key="3">
    <source>
        <dbReference type="PROSITE" id="PS50093"/>
    </source>
</evidence>
<dbReference type="Gene3D" id="2.60.40.10">
    <property type="entry name" value="Immunoglobulins"/>
    <property type="match status" value="1"/>
</dbReference>
<dbReference type="InterPro" id="IPR013783">
    <property type="entry name" value="Ig-like_fold"/>
</dbReference>
<dbReference type="SUPFAM" id="SSF49299">
    <property type="entry name" value="PKD domain"/>
    <property type="match status" value="1"/>
</dbReference>
<feature type="chain" id="PRO_5047494865" evidence="2">
    <location>
        <begin position="31"/>
        <end position="719"/>
    </location>
</feature>
<keyword evidence="2" id="KW-0732">Signal</keyword>
<dbReference type="InterPro" id="IPR035986">
    <property type="entry name" value="PKD_dom_sf"/>
</dbReference>
<proteinExistence type="predicted"/>
<organism evidence="4 5">
    <name type="scientific">Conexibacter stalactiti</name>
    <dbReference type="NCBI Taxonomy" id="1940611"/>
    <lineage>
        <taxon>Bacteria</taxon>
        <taxon>Bacillati</taxon>
        <taxon>Actinomycetota</taxon>
        <taxon>Thermoleophilia</taxon>
        <taxon>Solirubrobacterales</taxon>
        <taxon>Conexibacteraceae</taxon>
        <taxon>Conexibacter</taxon>
    </lineage>
</organism>
<dbReference type="InterPro" id="IPR000601">
    <property type="entry name" value="PKD_dom"/>
</dbReference>
<protein>
    <submittedName>
        <fullName evidence="4">PKD domain-containing protein</fullName>
    </submittedName>
</protein>
<evidence type="ECO:0000256" key="1">
    <source>
        <dbReference type="SAM" id="MobiDB-lite"/>
    </source>
</evidence>
<name>A0ABU4HUT9_9ACTN</name>
<dbReference type="CDD" id="cd00146">
    <property type="entry name" value="PKD"/>
    <property type="match status" value="1"/>
</dbReference>
<gene>
    <name evidence="4" type="ORF">R7226_22220</name>
</gene>
<dbReference type="Proteomes" id="UP001284601">
    <property type="component" value="Unassembled WGS sequence"/>
</dbReference>
<dbReference type="Pfam" id="PF00801">
    <property type="entry name" value="PKD"/>
    <property type="match status" value="1"/>
</dbReference>
<dbReference type="PROSITE" id="PS50093">
    <property type="entry name" value="PKD"/>
    <property type="match status" value="1"/>
</dbReference>